<sequence>MTRSTPPASCVFALSPTPAPSNNCLASADGTPQPLKRCLTSRHSVDGVDSDFFSGMLHLCHPAAPLFHVYSMPSTPVVAVVGTCDTKYEAFCYIKHVINASGSCKAILIDIGIYD</sequence>
<dbReference type="Pfam" id="PF06792">
    <property type="entry name" value="UPF0261"/>
    <property type="match status" value="1"/>
</dbReference>
<keyword evidence="3" id="KW-1185">Reference proteome</keyword>
<dbReference type="EMBL" id="WHUW01000004">
    <property type="protein sequence ID" value="KAF8447799.1"/>
    <property type="molecule type" value="Genomic_DNA"/>
</dbReference>
<evidence type="ECO:0000259" key="1">
    <source>
        <dbReference type="Pfam" id="PF06792"/>
    </source>
</evidence>
<feature type="domain" description="UPF0261" evidence="1">
    <location>
        <begin position="77"/>
        <end position="113"/>
    </location>
</feature>
<dbReference type="InterPro" id="IPR044122">
    <property type="entry name" value="UPF0261_N"/>
</dbReference>
<accession>A0AAD4C3E8</accession>
<gene>
    <name evidence="2" type="ORF">L210DRAFT_2818432</name>
</gene>
<protein>
    <recommendedName>
        <fullName evidence="1">UPF0261 domain-containing protein</fullName>
    </recommendedName>
</protein>
<dbReference type="AlphaFoldDB" id="A0AAD4C3E8"/>
<evidence type="ECO:0000313" key="3">
    <source>
        <dbReference type="Proteomes" id="UP001194468"/>
    </source>
</evidence>
<proteinExistence type="predicted"/>
<comment type="caution">
    <text evidence="2">The sequence shown here is derived from an EMBL/GenBank/DDBJ whole genome shotgun (WGS) entry which is preliminary data.</text>
</comment>
<name>A0AAD4C3E8_BOLED</name>
<reference evidence="2" key="2">
    <citation type="journal article" date="2020" name="Nat. Commun.">
        <title>Large-scale genome sequencing of mycorrhizal fungi provides insights into the early evolution of symbiotic traits.</title>
        <authorList>
            <person name="Miyauchi S."/>
            <person name="Kiss E."/>
            <person name="Kuo A."/>
            <person name="Drula E."/>
            <person name="Kohler A."/>
            <person name="Sanchez-Garcia M."/>
            <person name="Morin E."/>
            <person name="Andreopoulos B."/>
            <person name="Barry K.W."/>
            <person name="Bonito G."/>
            <person name="Buee M."/>
            <person name="Carver A."/>
            <person name="Chen C."/>
            <person name="Cichocki N."/>
            <person name="Clum A."/>
            <person name="Culley D."/>
            <person name="Crous P.W."/>
            <person name="Fauchery L."/>
            <person name="Girlanda M."/>
            <person name="Hayes R.D."/>
            <person name="Keri Z."/>
            <person name="LaButti K."/>
            <person name="Lipzen A."/>
            <person name="Lombard V."/>
            <person name="Magnuson J."/>
            <person name="Maillard F."/>
            <person name="Murat C."/>
            <person name="Nolan M."/>
            <person name="Ohm R.A."/>
            <person name="Pangilinan J."/>
            <person name="Pereira M.F."/>
            <person name="Perotto S."/>
            <person name="Peter M."/>
            <person name="Pfister S."/>
            <person name="Riley R."/>
            <person name="Sitrit Y."/>
            <person name="Stielow J.B."/>
            <person name="Szollosi G."/>
            <person name="Zifcakova L."/>
            <person name="Stursova M."/>
            <person name="Spatafora J.W."/>
            <person name="Tedersoo L."/>
            <person name="Vaario L.M."/>
            <person name="Yamada A."/>
            <person name="Yan M."/>
            <person name="Wang P."/>
            <person name="Xu J."/>
            <person name="Bruns T."/>
            <person name="Baldrian P."/>
            <person name="Vilgalys R."/>
            <person name="Dunand C."/>
            <person name="Henrissat B."/>
            <person name="Grigoriev I.V."/>
            <person name="Hibbett D."/>
            <person name="Nagy L.G."/>
            <person name="Martin F.M."/>
        </authorList>
    </citation>
    <scope>NUCLEOTIDE SEQUENCE</scope>
    <source>
        <strain evidence="2">BED1</strain>
    </source>
</reference>
<organism evidence="2 3">
    <name type="scientific">Boletus edulis BED1</name>
    <dbReference type="NCBI Taxonomy" id="1328754"/>
    <lineage>
        <taxon>Eukaryota</taxon>
        <taxon>Fungi</taxon>
        <taxon>Dikarya</taxon>
        <taxon>Basidiomycota</taxon>
        <taxon>Agaricomycotina</taxon>
        <taxon>Agaricomycetes</taxon>
        <taxon>Agaricomycetidae</taxon>
        <taxon>Boletales</taxon>
        <taxon>Boletineae</taxon>
        <taxon>Boletaceae</taxon>
        <taxon>Boletoideae</taxon>
        <taxon>Boletus</taxon>
    </lineage>
</organism>
<dbReference type="Proteomes" id="UP001194468">
    <property type="component" value="Unassembled WGS sequence"/>
</dbReference>
<reference evidence="2" key="1">
    <citation type="submission" date="2019-10" db="EMBL/GenBank/DDBJ databases">
        <authorList>
            <consortium name="DOE Joint Genome Institute"/>
            <person name="Kuo A."/>
            <person name="Miyauchi S."/>
            <person name="Kiss E."/>
            <person name="Drula E."/>
            <person name="Kohler A."/>
            <person name="Sanchez-Garcia M."/>
            <person name="Andreopoulos B."/>
            <person name="Barry K.W."/>
            <person name="Bonito G."/>
            <person name="Buee M."/>
            <person name="Carver A."/>
            <person name="Chen C."/>
            <person name="Cichocki N."/>
            <person name="Clum A."/>
            <person name="Culley D."/>
            <person name="Crous P.W."/>
            <person name="Fauchery L."/>
            <person name="Girlanda M."/>
            <person name="Hayes R."/>
            <person name="Keri Z."/>
            <person name="LaButti K."/>
            <person name="Lipzen A."/>
            <person name="Lombard V."/>
            <person name="Magnuson J."/>
            <person name="Maillard F."/>
            <person name="Morin E."/>
            <person name="Murat C."/>
            <person name="Nolan M."/>
            <person name="Ohm R."/>
            <person name="Pangilinan J."/>
            <person name="Pereira M."/>
            <person name="Perotto S."/>
            <person name="Peter M."/>
            <person name="Riley R."/>
            <person name="Sitrit Y."/>
            <person name="Stielow B."/>
            <person name="Szollosi G."/>
            <person name="Zifcakova L."/>
            <person name="Stursova M."/>
            <person name="Spatafora J.W."/>
            <person name="Tedersoo L."/>
            <person name="Vaario L.-M."/>
            <person name="Yamada A."/>
            <person name="Yan M."/>
            <person name="Wang P."/>
            <person name="Xu J."/>
            <person name="Bruns T."/>
            <person name="Baldrian P."/>
            <person name="Vilgalys R."/>
            <person name="Henrissat B."/>
            <person name="Grigoriev I.V."/>
            <person name="Hibbett D."/>
            <person name="Nagy L.G."/>
            <person name="Martin F.M."/>
        </authorList>
    </citation>
    <scope>NUCLEOTIDE SEQUENCE</scope>
    <source>
        <strain evidence="2">BED1</strain>
    </source>
</reference>
<evidence type="ECO:0000313" key="2">
    <source>
        <dbReference type="EMBL" id="KAF8447799.1"/>
    </source>
</evidence>